<feature type="transmembrane region" description="Helical" evidence="6">
    <location>
        <begin position="113"/>
        <end position="134"/>
    </location>
</feature>
<evidence type="ECO:0000313" key="8">
    <source>
        <dbReference type="Proteomes" id="UP000515511"/>
    </source>
</evidence>
<evidence type="ECO:0000256" key="2">
    <source>
        <dbReference type="ARBA" id="ARBA00022475"/>
    </source>
</evidence>
<dbReference type="AlphaFoldDB" id="A0A7G6YB66"/>
<dbReference type="PIRSF" id="PIRSF006324">
    <property type="entry name" value="LeuE"/>
    <property type="match status" value="1"/>
</dbReference>
<dbReference type="EMBL" id="CP043641">
    <property type="protein sequence ID" value="QNE35731.1"/>
    <property type="molecule type" value="Genomic_DNA"/>
</dbReference>
<dbReference type="PANTHER" id="PTHR30086">
    <property type="entry name" value="ARGININE EXPORTER PROTEIN ARGO"/>
    <property type="match status" value="1"/>
</dbReference>
<gene>
    <name evidence="7" type="ORF">F1C12_11750</name>
</gene>
<evidence type="ECO:0000256" key="1">
    <source>
        <dbReference type="ARBA" id="ARBA00004651"/>
    </source>
</evidence>
<sequence>MTAPALLAFAGLCAILAVTPGPDTFLVLRYSLARPGAGLAASAGSAVGSMLWALAVALGLAALLEQSAEVYRVVKIAGGLYLIYLGVAALIASRRHAAQGPEARVRTTTLRSGFLAGMLSTVMNPKVGLFFLAIAPQFVPHDGAAIGNTLLLGAIDAVVAAAYLTVVALLASRAILWLKRPSVTKALERISAAILAALGIGTIALTAAE</sequence>
<dbReference type="Pfam" id="PF01810">
    <property type="entry name" value="LysE"/>
    <property type="match status" value="1"/>
</dbReference>
<evidence type="ECO:0000313" key="7">
    <source>
        <dbReference type="EMBL" id="QNE35731.1"/>
    </source>
</evidence>
<dbReference type="GO" id="GO:0015171">
    <property type="term" value="F:amino acid transmembrane transporter activity"/>
    <property type="evidence" value="ECO:0007669"/>
    <property type="project" value="TreeGrafter"/>
</dbReference>
<feature type="transmembrane region" description="Helical" evidence="6">
    <location>
        <begin position="70"/>
        <end position="92"/>
    </location>
</feature>
<dbReference type="PANTHER" id="PTHR30086:SF20">
    <property type="entry name" value="ARGININE EXPORTER PROTEIN ARGO-RELATED"/>
    <property type="match status" value="1"/>
</dbReference>
<evidence type="ECO:0000256" key="3">
    <source>
        <dbReference type="ARBA" id="ARBA00022692"/>
    </source>
</evidence>
<keyword evidence="2" id="KW-1003">Cell membrane</keyword>
<evidence type="ECO:0000256" key="5">
    <source>
        <dbReference type="ARBA" id="ARBA00023136"/>
    </source>
</evidence>
<comment type="subcellular location">
    <subcellularLocation>
        <location evidence="1">Cell membrane</location>
        <topology evidence="1">Multi-pass membrane protein</topology>
    </subcellularLocation>
</comment>
<accession>A0A7G6YB66</accession>
<evidence type="ECO:0000256" key="4">
    <source>
        <dbReference type="ARBA" id="ARBA00022989"/>
    </source>
</evidence>
<feature type="transmembrane region" description="Helical" evidence="6">
    <location>
        <begin position="190"/>
        <end position="208"/>
    </location>
</feature>
<evidence type="ECO:0000256" key="6">
    <source>
        <dbReference type="SAM" id="Phobius"/>
    </source>
</evidence>
<dbReference type="KEGG" id="lse:F1C12_11750"/>
<keyword evidence="5 6" id="KW-0472">Membrane</keyword>
<dbReference type="Proteomes" id="UP000515511">
    <property type="component" value="Chromosome"/>
</dbReference>
<feature type="transmembrane region" description="Helical" evidence="6">
    <location>
        <begin position="154"/>
        <end position="178"/>
    </location>
</feature>
<name>A0A7G6YB66_9MICO</name>
<dbReference type="RefSeq" id="WP_185275196.1">
    <property type="nucleotide sequence ID" value="NZ_CP043641.1"/>
</dbReference>
<proteinExistence type="predicted"/>
<keyword evidence="4 6" id="KW-1133">Transmembrane helix</keyword>
<dbReference type="GO" id="GO:0005886">
    <property type="term" value="C:plasma membrane"/>
    <property type="evidence" value="ECO:0007669"/>
    <property type="project" value="UniProtKB-SubCell"/>
</dbReference>
<organism evidence="7 8">
    <name type="scientific">Leifsonia shinshuensis</name>
    <dbReference type="NCBI Taxonomy" id="150026"/>
    <lineage>
        <taxon>Bacteria</taxon>
        <taxon>Bacillati</taxon>
        <taxon>Actinomycetota</taxon>
        <taxon>Actinomycetes</taxon>
        <taxon>Micrococcales</taxon>
        <taxon>Microbacteriaceae</taxon>
        <taxon>Leifsonia</taxon>
    </lineage>
</organism>
<dbReference type="InterPro" id="IPR001123">
    <property type="entry name" value="LeuE-type"/>
</dbReference>
<feature type="transmembrane region" description="Helical" evidence="6">
    <location>
        <begin position="6"/>
        <end position="28"/>
    </location>
</feature>
<reference evidence="8" key="1">
    <citation type="submission" date="2019-09" db="EMBL/GenBank/DDBJ databases">
        <title>Antimicrobial potential of Antarctic Bacteria.</title>
        <authorList>
            <person name="Benaud N."/>
            <person name="Edwards R.J."/>
            <person name="Ferrari B.C."/>
        </authorList>
    </citation>
    <scope>NUCLEOTIDE SEQUENCE [LARGE SCALE GENOMIC DNA]</scope>
    <source>
        <strain evidence="8">INR9</strain>
    </source>
</reference>
<keyword evidence="3 6" id="KW-0812">Transmembrane</keyword>
<protein>
    <submittedName>
        <fullName evidence="7">LysE family translocator</fullName>
    </submittedName>
</protein>
<feature type="transmembrane region" description="Helical" evidence="6">
    <location>
        <begin position="40"/>
        <end position="64"/>
    </location>
</feature>